<dbReference type="Proteomes" id="UP000649753">
    <property type="component" value="Unassembled WGS sequence"/>
</dbReference>
<feature type="transmembrane region" description="Helical" evidence="1">
    <location>
        <begin position="296"/>
        <end position="317"/>
    </location>
</feature>
<feature type="transmembrane region" description="Helical" evidence="1">
    <location>
        <begin position="225"/>
        <end position="243"/>
    </location>
</feature>
<feature type="transmembrane region" description="Helical" evidence="1">
    <location>
        <begin position="99"/>
        <end position="117"/>
    </location>
</feature>
<organism evidence="2 3">
    <name type="scientific">Plantactinospora soyae</name>
    <dbReference type="NCBI Taxonomy" id="1544732"/>
    <lineage>
        <taxon>Bacteria</taxon>
        <taxon>Bacillati</taxon>
        <taxon>Actinomycetota</taxon>
        <taxon>Actinomycetes</taxon>
        <taxon>Micromonosporales</taxon>
        <taxon>Micromonosporaceae</taxon>
        <taxon>Plantactinospora</taxon>
    </lineage>
</organism>
<keyword evidence="3" id="KW-1185">Reference proteome</keyword>
<feature type="transmembrane region" description="Helical" evidence="1">
    <location>
        <begin position="198"/>
        <end position="216"/>
    </location>
</feature>
<evidence type="ECO:0000313" key="3">
    <source>
        <dbReference type="Proteomes" id="UP000649753"/>
    </source>
</evidence>
<keyword evidence="1" id="KW-0812">Transmembrane</keyword>
<dbReference type="EMBL" id="JADBEB010000001">
    <property type="protein sequence ID" value="MBE1487678.1"/>
    <property type="molecule type" value="Genomic_DNA"/>
</dbReference>
<evidence type="ECO:0000256" key="1">
    <source>
        <dbReference type="SAM" id="Phobius"/>
    </source>
</evidence>
<feature type="transmembrane region" description="Helical" evidence="1">
    <location>
        <begin position="160"/>
        <end position="178"/>
    </location>
</feature>
<dbReference type="AlphaFoldDB" id="A0A927QZK0"/>
<feature type="transmembrane region" description="Helical" evidence="1">
    <location>
        <begin position="123"/>
        <end position="139"/>
    </location>
</feature>
<feature type="transmembrane region" description="Helical" evidence="1">
    <location>
        <begin position="415"/>
        <end position="436"/>
    </location>
</feature>
<comment type="caution">
    <text evidence="2">The sequence shown here is derived from an EMBL/GenBank/DDBJ whole genome shotgun (WGS) entry which is preliminary data.</text>
</comment>
<proteinExistence type="predicted"/>
<keyword evidence="1" id="KW-1133">Transmembrane helix</keyword>
<name>A0A927QZK0_9ACTN</name>
<protein>
    <recommendedName>
        <fullName evidence="4">Glycosyltransferase RgtA/B/C/D-like domain-containing protein</fullName>
    </recommendedName>
</protein>
<accession>A0A927QZK0</accession>
<evidence type="ECO:0008006" key="4">
    <source>
        <dbReference type="Google" id="ProtNLM"/>
    </source>
</evidence>
<keyword evidence="1" id="KW-0472">Membrane</keyword>
<sequence length="558" mass="59327">MVLATSAELTTPPIAPARRRLPAGRLAVGLAALGIGYRLVLLLAEVPPTNSDEAVTGLVARHVVQGNEFPLFFYGQYYMGALESYLAAPLFAAFDSSILALRLPNLLLYAAFLALMWQLTRRLYTPWLAAATVGLLALGSDRILKNQLIAGGGYPEMNPAGALLVLLAVNLGLGVVRRRALAYAGFGLVAGLTLWDDWLVLPYVAAAGVLLLGIGWRDLPGRRGLALLAGLLAGLVPIGWHNLTTAPENRSLAIYDVLNGEVLTSWYDRLSGGILFGVPMGTGLCPPERCASWQLWWGLAYPVLLVAAALLAAWALCRATGRPERVRQAGRLTLLTGAGLTLFGYVSSSAAALTPVESARYLSCLLISTPALLWPLWSMVTRRPVPGRPPVPGGSGAPARTPVAGRPGGGRLLRLAGAVPLTALVATMALASGSLIGASPALAREAAQRRDLVDGLDRLGVRRFYAEYWTCNNVIFLTRERLVCGVIRDDLQAGWDRYPAYPELVAEAPRPAFVLPAGTALNTAVRNHLRGTGVAVTETTVAGYDVYQTAAPVDLPLR</sequence>
<gene>
    <name evidence="2" type="ORF">H4W31_003316</name>
</gene>
<feature type="transmembrane region" description="Helical" evidence="1">
    <location>
        <begin position="26"/>
        <end position="44"/>
    </location>
</feature>
<evidence type="ECO:0000313" key="2">
    <source>
        <dbReference type="EMBL" id="MBE1487678.1"/>
    </source>
</evidence>
<dbReference type="RefSeq" id="WP_225945557.1">
    <property type="nucleotide sequence ID" value="NZ_JADBEB010000001.1"/>
</dbReference>
<reference evidence="2" key="1">
    <citation type="submission" date="2020-10" db="EMBL/GenBank/DDBJ databases">
        <title>Sequencing the genomes of 1000 actinobacteria strains.</title>
        <authorList>
            <person name="Klenk H.-P."/>
        </authorList>
    </citation>
    <scope>NUCLEOTIDE SEQUENCE</scope>
    <source>
        <strain evidence="2">DSM 46832</strain>
    </source>
</reference>
<feature type="transmembrane region" description="Helical" evidence="1">
    <location>
        <begin position="329"/>
        <end position="347"/>
    </location>
</feature>